<evidence type="ECO:0000313" key="2">
    <source>
        <dbReference type="EMBL" id="EEZ93077.1"/>
    </source>
</evidence>
<evidence type="ECO:0000256" key="1">
    <source>
        <dbReference type="SAM" id="Phobius"/>
    </source>
</evidence>
<dbReference type="Proteomes" id="UP000009375">
    <property type="component" value="Unassembled WGS sequence"/>
</dbReference>
<name>D2EEX1_PARA4</name>
<feature type="transmembrane region" description="Helical" evidence="1">
    <location>
        <begin position="6"/>
        <end position="25"/>
    </location>
</feature>
<evidence type="ECO:0000313" key="3">
    <source>
        <dbReference type="Proteomes" id="UP000009375"/>
    </source>
</evidence>
<keyword evidence="1" id="KW-0812">Transmembrane</keyword>
<accession>D2EEX1</accession>
<proteinExistence type="predicted"/>
<gene>
    <name evidence="2" type="ORF">BJBARM4_0273</name>
</gene>
<sequence>MGVLKLIFYVIVAIIVFSLISTYIININAPEVAGLIGQSALSFFKSATSNNTMVSNGANFSYPGNWLIFSPSVINGVPILSQNNSGSKIISGELTNSSISIILPNSYISNIVEDIPSVISGAISKNLSLASITKLAKNVDLVLVADFNIPANFSNATNINQVSSFLDAFKISTLNNSNINLSNQKGILITDRNVRIPQIENLSFAYVKVAIAITGKTVCMVFGLASENSSINNVNIGFRRVTESLKCKES</sequence>
<keyword evidence="1" id="KW-0472">Membrane</keyword>
<protein>
    <submittedName>
        <fullName evidence="2">Uncharacterized protein</fullName>
    </submittedName>
</protein>
<keyword evidence="1" id="KW-1133">Transmembrane helix</keyword>
<dbReference type="AlphaFoldDB" id="D2EEX1"/>
<organism evidence="2 3">
    <name type="scientific">Candidatus Parvarchaeum acidiphilum ARMAN-4</name>
    <dbReference type="NCBI Taxonomy" id="662760"/>
    <lineage>
        <taxon>Archaea</taxon>
        <taxon>Candidatus Parvarchaeota</taxon>
        <taxon>Candidatus Parvarchaeum</taxon>
    </lineage>
</organism>
<dbReference type="EMBL" id="GG730042">
    <property type="protein sequence ID" value="EEZ93077.1"/>
    <property type="molecule type" value="Genomic_DNA"/>
</dbReference>
<reference evidence="2 3" key="1">
    <citation type="journal article" date="2010" name="Proc. Natl. Acad. Sci. U.S.A.">
        <title>Enigmatic, ultrasmall, uncultivated Archaea.</title>
        <authorList>
            <person name="Baker B.J."/>
            <person name="Comolli L.R."/>
            <person name="Dick G.J."/>
            <person name="Hauser L.J."/>
            <person name="Hyatt D."/>
            <person name="Dill B.D."/>
            <person name="Land M.L."/>
            <person name="Verberkmoes N.C."/>
            <person name="Hettich R.L."/>
            <person name="Banfield J.F."/>
        </authorList>
    </citation>
    <scope>NUCLEOTIDE SEQUENCE [LARGE SCALE GENOMIC DNA]</scope>
</reference>